<feature type="compositionally biased region" description="Acidic residues" evidence="1">
    <location>
        <begin position="204"/>
        <end position="230"/>
    </location>
</feature>
<dbReference type="Proteomes" id="UP000516117">
    <property type="component" value="Chromosome"/>
</dbReference>
<sequence length="277" mass="31286">MENDLGELFAGDRGVLDHDIRRVLVRLLQRRFLLKERSRDDWKVLLDNQQVIESRLNDLFVRLEIDHERGVAYKSQVRPDELEVPILLRDDAYTRAETLVLVHLRTIFQRESTAGEQSARVDIEEIEQTVLTYFADSDGDVARRQKAIRGALARLRNEGIVEEESEGRYRISPIVEIVLSSERLRELAAWLRDNAGGRTRAEADTVETVDDDDDTDDVAAELGEVDESEFDAGRPEPDDDATADDLDGADDPEQDDDGPHAPDPDTQPALDEEGVTP</sequence>
<reference evidence="2 3" key="1">
    <citation type="submission" date="2020-08" db="EMBL/GenBank/DDBJ databases">
        <title>Genome sequence of Tessaracoccus defluvii JCM 17540T.</title>
        <authorList>
            <person name="Hyun D.-W."/>
            <person name="Bae J.-W."/>
        </authorList>
    </citation>
    <scope>NUCLEOTIDE SEQUENCE [LARGE SCALE GENOMIC DNA]</scope>
    <source>
        <strain evidence="2 3">JCM 17540</strain>
    </source>
</reference>
<dbReference type="Pfam" id="PF13835">
    <property type="entry name" value="DUF4194"/>
    <property type="match status" value="1"/>
</dbReference>
<keyword evidence="3" id="KW-1185">Reference proteome</keyword>
<dbReference type="AlphaFoldDB" id="A0A7H0HAS1"/>
<name>A0A7H0HAS1_9ACTN</name>
<organism evidence="2 3">
    <name type="scientific">Tessaracoccus defluvii</name>
    <dbReference type="NCBI Taxonomy" id="1285901"/>
    <lineage>
        <taxon>Bacteria</taxon>
        <taxon>Bacillati</taxon>
        <taxon>Actinomycetota</taxon>
        <taxon>Actinomycetes</taxon>
        <taxon>Propionibacteriales</taxon>
        <taxon>Propionibacteriaceae</taxon>
        <taxon>Tessaracoccus</taxon>
    </lineage>
</organism>
<dbReference type="InterPro" id="IPR025449">
    <property type="entry name" value="JetB"/>
</dbReference>
<dbReference type="KEGG" id="tdf:H9L22_15045"/>
<gene>
    <name evidence="2" type="ORF">H9L22_15045</name>
</gene>
<dbReference type="EMBL" id="CP060789">
    <property type="protein sequence ID" value="QNP57637.1"/>
    <property type="molecule type" value="Genomic_DNA"/>
</dbReference>
<protein>
    <submittedName>
        <fullName evidence="2">DUF4194 domain-containing protein</fullName>
    </submittedName>
</protein>
<evidence type="ECO:0000256" key="1">
    <source>
        <dbReference type="SAM" id="MobiDB-lite"/>
    </source>
</evidence>
<accession>A0A7H0HAS1</accession>
<evidence type="ECO:0000313" key="3">
    <source>
        <dbReference type="Proteomes" id="UP000516117"/>
    </source>
</evidence>
<feature type="region of interest" description="Disordered" evidence="1">
    <location>
        <begin position="198"/>
        <end position="277"/>
    </location>
</feature>
<proteinExistence type="predicted"/>
<feature type="compositionally biased region" description="Acidic residues" evidence="1">
    <location>
        <begin position="237"/>
        <end position="256"/>
    </location>
</feature>
<evidence type="ECO:0000313" key="2">
    <source>
        <dbReference type="EMBL" id="QNP57637.1"/>
    </source>
</evidence>